<dbReference type="CDD" id="cd00564">
    <property type="entry name" value="TMP_TenI"/>
    <property type="match status" value="1"/>
</dbReference>
<reference evidence="2" key="1">
    <citation type="submission" date="2020-03" db="EMBL/GenBank/DDBJ databases">
        <title>Genome of Pelagibius litoralis DSM 21314T.</title>
        <authorList>
            <person name="Wang G."/>
        </authorList>
    </citation>
    <scope>NUCLEOTIDE SEQUENCE</scope>
    <source>
        <strain evidence="2">DSM 21314</strain>
    </source>
</reference>
<organism evidence="2 3">
    <name type="scientific">Pelagibius litoralis</name>
    <dbReference type="NCBI Taxonomy" id="374515"/>
    <lineage>
        <taxon>Bacteria</taxon>
        <taxon>Pseudomonadati</taxon>
        <taxon>Pseudomonadota</taxon>
        <taxon>Alphaproteobacteria</taxon>
        <taxon>Rhodospirillales</taxon>
        <taxon>Rhodovibrionaceae</taxon>
        <taxon>Pelagibius</taxon>
    </lineage>
</organism>
<proteinExistence type="predicted"/>
<dbReference type="InterPro" id="IPR036206">
    <property type="entry name" value="ThiamineP_synth_sf"/>
</dbReference>
<evidence type="ECO:0000259" key="1">
    <source>
        <dbReference type="Pfam" id="PF02581"/>
    </source>
</evidence>
<dbReference type="InterPro" id="IPR022998">
    <property type="entry name" value="ThiamineP_synth_TenI"/>
</dbReference>
<accession>A0A967F000</accession>
<comment type="caution">
    <text evidence="2">The sequence shown here is derived from an EMBL/GenBank/DDBJ whole genome shotgun (WGS) entry which is preliminary data.</text>
</comment>
<dbReference type="SUPFAM" id="SSF51391">
    <property type="entry name" value="Thiamin phosphate synthase"/>
    <property type="match status" value="1"/>
</dbReference>
<evidence type="ECO:0000313" key="3">
    <source>
        <dbReference type="Proteomes" id="UP000761264"/>
    </source>
</evidence>
<dbReference type="GO" id="GO:0009228">
    <property type="term" value="P:thiamine biosynthetic process"/>
    <property type="evidence" value="ECO:0007669"/>
    <property type="project" value="UniProtKB-KW"/>
</dbReference>
<evidence type="ECO:0000313" key="2">
    <source>
        <dbReference type="EMBL" id="NIA70508.1"/>
    </source>
</evidence>
<dbReference type="InterPro" id="IPR013785">
    <property type="entry name" value="Aldolase_TIM"/>
</dbReference>
<dbReference type="Pfam" id="PF02581">
    <property type="entry name" value="TMP-TENI"/>
    <property type="match status" value="1"/>
</dbReference>
<feature type="domain" description="Thiamine phosphate synthase/TenI" evidence="1">
    <location>
        <begin position="22"/>
        <end position="193"/>
    </location>
</feature>
<dbReference type="RefSeq" id="WP_167227180.1">
    <property type="nucleotide sequence ID" value="NZ_JAAQPH010000014.1"/>
</dbReference>
<dbReference type="Proteomes" id="UP000761264">
    <property type="component" value="Unassembled WGS sequence"/>
</dbReference>
<name>A0A967F000_9PROT</name>
<dbReference type="EMBL" id="JAAQPH010000014">
    <property type="protein sequence ID" value="NIA70508.1"/>
    <property type="molecule type" value="Genomic_DNA"/>
</dbReference>
<gene>
    <name evidence="2" type="ORF">HBA54_18085</name>
</gene>
<keyword evidence="3" id="KW-1185">Reference proteome</keyword>
<protein>
    <submittedName>
        <fullName evidence="2">Thiamine phosphate synthase</fullName>
    </submittedName>
</protein>
<sequence length="219" mass="22756">MSDDLPQILLIAPNPDDATFTDGRLAAALDKLLRSGTVPKPAVLLLRDGPLEDAGFLEAIAPLVERAQGEGVAVLLENRVDLVSPSGCDGVHITLREKGGAIKKLRQRLGDDLIIGAGCGTSRHAAMEAGEQGADYIAFGAADDPPGDGTLAADPELVDWWAHWMTPPLVAFGADDPAKARALAALGADFLALPPAFWLEAPDPAAAFTGLLEALAQPD</sequence>
<dbReference type="Gene3D" id="3.20.20.70">
    <property type="entry name" value="Aldolase class I"/>
    <property type="match status" value="1"/>
</dbReference>
<dbReference type="AlphaFoldDB" id="A0A967F000"/>